<evidence type="ECO:0000256" key="1">
    <source>
        <dbReference type="SAM" id="Phobius"/>
    </source>
</evidence>
<sequence>MSIVFDFHDRVIVVHGTAPAAIICARYMRHDPRWFIWHRALNIATVLLIVLVFALGTAAVYWQGLGHQFSGPYRDLHHDLGLGLFIVVVLQGIRRRIRRDAYQESPDRHNFGGQSWIGFDEWNTMQSTGTFTPDAVRYIFFIIMGIEVGVYLYGAGRAVIFQTAGDDGRGPWRSLAGAEKIGVPTSSGALC</sequence>
<keyword evidence="1" id="KW-1133">Transmembrane helix</keyword>
<dbReference type="OrthoDB" id="19261at2759"/>
<protein>
    <recommendedName>
        <fullName evidence="4">Cytochrome b561 domain-containing protein</fullName>
    </recommendedName>
</protein>
<feature type="transmembrane region" description="Helical" evidence="1">
    <location>
        <begin position="40"/>
        <end position="64"/>
    </location>
</feature>
<evidence type="ECO:0008006" key="4">
    <source>
        <dbReference type="Google" id="ProtNLM"/>
    </source>
</evidence>
<organism evidence="2 3">
    <name type="scientific">Saitozyma podzolica</name>
    <dbReference type="NCBI Taxonomy" id="1890683"/>
    <lineage>
        <taxon>Eukaryota</taxon>
        <taxon>Fungi</taxon>
        <taxon>Dikarya</taxon>
        <taxon>Basidiomycota</taxon>
        <taxon>Agaricomycotina</taxon>
        <taxon>Tremellomycetes</taxon>
        <taxon>Tremellales</taxon>
        <taxon>Trimorphomycetaceae</taxon>
        <taxon>Saitozyma</taxon>
    </lineage>
</organism>
<dbReference type="STRING" id="1890683.A0A427Y2U6"/>
<reference evidence="2 3" key="1">
    <citation type="submission" date="2018-11" db="EMBL/GenBank/DDBJ databases">
        <title>Genome sequence of Saitozyma podzolica DSM 27192.</title>
        <authorList>
            <person name="Aliyu H."/>
            <person name="Gorte O."/>
            <person name="Ochsenreither K."/>
        </authorList>
    </citation>
    <scope>NUCLEOTIDE SEQUENCE [LARGE SCALE GENOMIC DNA]</scope>
    <source>
        <strain evidence="2 3">DSM 27192</strain>
    </source>
</reference>
<name>A0A427Y2U6_9TREE</name>
<keyword evidence="3" id="KW-1185">Reference proteome</keyword>
<comment type="caution">
    <text evidence="2">The sequence shown here is derived from an EMBL/GenBank/DDBJ whole genome shotgun (WGS) entry which is preliminary data.</text>
</comment>
<proteinExistence type="predicted"/>
<feature type="transmembrane region" description="Helical" evidence="1">
    <location>
        <begin position="135"/>
        <end position="154"/>
    </location>
</feature>
<dbReference type="Proteomes" id="UP000279259">
    <property type="component" value="Unassembled WGS sequence"/>
</dbReference>
<keyword evidence="1" id="KW-0812">Transmembrane</keyword>
<gene>
    <name evidence="2" type="ORF">EHS25_004844</name>
</gene>
<dbReference type="EMBL" id="RSCD01000020">
    <property type="protein sequence ID" value="RSH85448.1"/>
    <property type="molecule type" value="Genomic_DNA"/>
</dbReference>
<evidence type="ECO:0000313" key="3">
    <source>
        <dbReference type="Proteomes" id="UP000279259"/>
    </source>
</evidence>
<feature type="transmembrane region" description="Helical" evidence="1">
    <location>
        <begin position="76"/>
        <end position="93"/>
    </location>
</feature>
<keyword evidence="1" id="KW-0472">Membrane</keyword>
<evidence type="ECO:0000313" key="2">
    <source>
        <dbReference type="EMBL" id="RSH85448.1"/>
    </source>
</evidence>
<accession>A0A427Y2U6</accession>
<dbReference type="AlphaFoldDB" id="A0A427Y2U6"/>